<dbReference type="Pfam" id="PF17200">
    <property type="entry name" value="sCache_2"/>
    <property type="match status" value="1"/>
</dbReference>
<dbReference type="PANTHER" id="PTHR32089:SF112">
    <property type="entry name" value="LYSOZYME-LIKE PROTEIN-RELATED"/>
    <property type="match status" value="1"/>
</dbReference>
<accession>A0ABW4K107</accession>
<comment type="caution">
    <text evidence="13">The sequence shown here is derived from an EMBL/GenBank/DDBJ whole genome shotgun (WGS) entry which is preliminary data.</text>
</comment>
<dbReference type="InterPro" id="IPR033480">
    <property type="entry name" value="sCache_2"/>
</dbReference>
<dbReference type="Pfam" id="PF00672">
    <property type="entry name" value="HAMP"/>
    <property type="match status" value="1"/>
</dbReference>
<evidence type="ECO:0000256" key="8">
    <source>
        <dbReference type="PROSITE-ProRule" id="PRU00284"/>
    </source>
</evidence>
<dbReference type="InterPro" id="IPR004090">
    <property type="entry name" value="Chemotax_Me-accpt_rcpt"/>
</dbReference>
<evidence type="ECO:0000259" key="12">
    <source>
        <dbReference type="PROSITE" id="PS50885"/>
    </source>
</evidence>
<dbReference type="Proteomes" id="UP001597327">
    <property type="component" value="Unassembled WGS sequence"/>
</dbReference>
<evidence type="ECO:0000256" key="4">
    <source>
        <dbReference type="ARBA" id="ARBA00022989"/>
    </source>
</evidence>
<keyword evidence="2" id="KW-1003">Cell membrane</keyword>
<evidence type="ECO:0000313" key="14">
    <source>
        <dbReference type="Proteomes" id="UP001597327"/>
    </source>
</evidence>
<keyword evidence="5 10" id="KW-0472">Membrane</keyword>
<evidence type="ECO:0000256" key="6">
    <source>
        <dbReference type="ARBA" id="ARBA00023224"/>
    </source>
</evidence>
<evidence type="ECO:0000256" key="5">
    <source>
        <dbReference type="ARBA" id="ARBA00023136"/>
    </source>
</evidence>
<dbReference type="PROSITE" id="PS50885">
    <property type="entry name" value="HAMP"/>
    <property type="match status" value="1"/>
</dbReference>
<dbReference type="SMART" id="SM00304">
    <property type="entry name" value="HAMP"/>
    <property type="match status" value="1"/>
</dbReference>
<dbReference type="InterPro" id="IPR004089">
    <property type="entry name" value="MCPsignal_dom"/>
</dbReference>
<keyword evidence="4 10" id="KW-1133">Transmembrane helix</keyword>
<sequence>MGLQSLDKTMLKERLHGLHSLTQAAKAISAKYYELEQSGAMTREDAQAAAKLAIGAIRFQQNDYFFVYDLNGINLVHIKESLVGTDMSGTKDPNGVPIIAEMIKIGRAGGGSIYYEWPRPNSDIPEGKYGWAEVFDPWGWMIGTGVYVDDLRVAFWDQATTVAIIAIVGVLMAIGIAYVSIRGITRPILALTGSMKELADGRSDVVVGNTDRTDEVGIMAKTLEIFISKDRERQRLEAAQMAATEDAARRGKAIQNLSGEFDRTVTEMMTVIESSVMALQKASQDMTNGASRTTQESSLVSNASSQAAHNVETVAAAAEELSASVNEIRRQVQSSSEIAANAAAEATSTNKRMNGLSEAAGRIGEVVTLIQAIAEQTNLLALNATIEAARAGEAGKGFAVVAAEVKELANQTSKATEEISSQISAIQGETQEAAKAISSVTEIINRMNEIAGSISAAVEQQGAATQEIAVNATEASRSTVEVTSSITSVAQAADLTRTNAETVDASARELEANADTLKHTVAQFLQNVRAQSAA</sequence>
<evidence type="ECO:0000313" key="13">
    <source>
        <dbReference type="EMBL" id="MFD1697466.1"/>
    </source>
</evidence>
<keyword evidence="6 8" id="KW-0807">Transducer</keyword>
<evidence type="ECO:0000256" key="2">
    <source>
        <dbReference type="ARBA" id="ARBA00022475"/>
    </source>
</evidence>
<dbReference type="Pfam" id="PF00015">
    <property type="entry name" value="MCPsignal"/>
    <property type="match status" value="1"/>
</dbReference>
<feature type="domain" description="Methyl-accepting transducer" evidence="11">
    <location>
        <begin position="282"/>
        <end position="511"/>
    </location>
</feature>
<reference evidence="14" key="1">
    <citation type="journal article" date="2019" name="Int. J. Syst. Evol. Microbiol.">
        <title>The Global Catalogue of Microorganisms (GCM) 10K type strain sequencing project: providing services to taxonomists for standard genome sequencing and annotation.</title>
        <authorList>
            <consortium name="The Broad Institute Genomics Platform"/>
            <consortium name="The Broad Institute Genome Sequencing Center for Infectious Disease"/>
            <person name="Wu L."/>
            <person name="Ma J."/>
        </authorList>
    </citation>
    <scope>NUCLEOTIDE SEQUENCE [LARGE SCALE GENOMIC DNA]</scope>
    <source>
        <strain evidence="14">JCM 3369</strain>
    </source>
</reference>
<dbReference type="PROSITE" id="PS50111">
    <property type="entry name" value="CHEMOTAXIS_TRANSDUC_2"/>
    <property type="match status" value="1"/>
</dbReference>
<dbReference type="PRINTS" id="PR00260">
    <property type="entry name" value="CHEMTRNSDUCR"/>
</dbReference>
<evidence type="ECO:0000256" key="1">
    <source>
        <dbReference type="ARBA" id="ARBA00004651"/>
    </source>
</evidence>
<dbReference type="Gene3D" id="1.10.8.500">
    <property type="entry name" value="HAMP domain in histidine kinase"/>
    <property type="match status" value="1"/>
</dbReference>
<keyword evidence="3 10" id="KW-0812">Transmembrane</keyword>
<comment type="similarity">
    <text evidence="7">Belongs to the methyl-accepting chemotaxis (MCP) protein family.</text>
</comment>
<dbReference type="PANTHER" id="PTHR32089">
    <property type="entry name" value="METHYL-ACCEPTING CHEMOTAXIS PROTEIN MCPB"/>
    <property type="match status" value="1"/>
</dbReference>
<evidence type="ECO:0000259" key="11">
    <source>
        <dbReference type="PROSITE" id="PS50111"/>
    </source>
</evidence>
<organism evidence="13 14">
    <name type="scientific">Roseibium aestuarii</name>
    <dbReference type="NCBI Taxonomy" id="2600299"/>
    <lineage>
        <taxon>Bacteria</taxon>
        <taxon>Pseudomonadati</taxon>
        <taxon>Pseudomonadota</taxon>
        <taxon>Alphaproteobacteria</taxon>
        <taxon>Hyphomicrobiales</taxon>
        <taxon>Stappiaceae</taxon>
        <taxon>Roseibium</taxon>
    </lineage>
</organism>
<protein>
    <submittedName>
        <fullName evidence="13">Methyl-accepting chemotaxis protein</fullName>
    </submittedName>
</protein>
<proteinExistence type="inferred from homology"/>
<feature type="domain" description="HAMP" evidence="12">
    <location>
        <begin position="182"/>
        <end position="235"/>
    </location>
</feature>
<dbReference type="SMART" id="SM01049">
    <property type="entry name" value="Cache_2"/>
    <property type="match status" value="1"/>
</dbReference>
<dbReference type="RefSeq" id="WP_208998820.1">
    <property type="nucleotide sequence ID" value="NZ_JBHUFA010000016.1"/>
</dbReference>
<dbReference type="Gene3D" id="1.10.287.950">
    <property type="entry name" value="Methyl-accepting chemotaxis protein"/>
    <property type="match status" value="1"/>
</dbReference>
<dbReference type="InterPro" id="IPR003660">
    <property type="entry name" value="HAMP_dom"/>
</dbReference>
<gene>
    <name evidence="13" type="ORF">ACFSC7_18265</name>
</gene>
<evidence type="ECO:0000256" key="7">
    <source>
        <dbReference type="ARBA" id="ARBA00029447"/>
    </source>
</evidence>
<dbReference type="CDD" id="cd06225">
    <property type="entry name" value="HAMP"/>
    <property type="match status" value="1"/>
</dbReference>
<evidence type="ECO:0000256" key="10">
    <source>
        <dbReference type="SAM" id="Phobius"/>
    </source>
</evidence>
<dbReference type="SMART" id="SM00283">
    <property type="entry name" value="MA"/>
    <property type="match status" value="1"/>
</dbReference>
<feature type="region of interest" description="Disordered" evidence="9">
    <location>
        <begin position="283"/>
        <end position="305"/>
    </location>
</feature>
<dbReference type="SUPFAM" id="SSF58104">
    <property type="entry name" value="Methyl-accepting chemotaxis protein (MCP) signaling domain"/>
    <property type="match status" value="1"/>
</dbReference>
<keyword evidence="14" id="KW-1185">Reference proteome</keyword>
<evidence type="ECO:0000256" key="9">
    <source>
        <dbReference type="SAM" id="MobiDB-lite"/>
    </source>
</evidence>
<comment type="subcellular location">
    <subcellularLocation>
        <location evidence="1">Cell membrane</location>
        <topology evidence="1">Multi-pass membrane protein</topology>
    </subcellularLocation>
</comment>
<evidence type="ECO:0000256" key="3">
    <source>
        <dbReference type="ARBA" id="ARBA00022692"/>
    </source>
</evidence>
<name>A0ABW4K107_9HYPH</name>
<dbReference type="EMBL" id="JBHUFA010000016">
    <property type="protein sequence ID" value="MFD1697466.1"/>
    <property type="molecule type" value="Genomic_DNA"/>
</dbReference>
<dbReference type="Gene3D" id="3.30.450.20">
    <property type="entry name" value="PAS domain"/>
    <property type="match status" value="1"/>
</dbReference>
<feature type="transmembrane region" description="Helical" evidence="10">
    <location>
        <begin position="162"/>
        <end position="181"/>
    </location>
</feature>